<evidence type="ECO:0000256" key="12">
    <source>
        <dbReference type="ARBA" id="ARBA00023209"/>
    </source>
</evidence>
<dbReference type="Gene3D" id="1.20.120.1760">
    <property type="match status" value="1"/>
</dbReference>
<dbReference type="PANTHER" id="PTHR14269:SF61">
    <property type="entry name" value="CDP-DIACYLGLYCEROL--SERINE O-PHOSPHATIDYLTRANSFERASE"/>
    <property type="match status" value="1"/>
</dbReference>
<feature type="transmembrane region" description="Helical" evidence="16">
    <location>
        <begin position="69"/>
        <end position="85"/>
    </location>
</feature>
<dbReference type="InterPro" id="IPR050324">
    <property type="entry name" value="CDP-alcohol_PTase-I"/>
</dbReference>
<feature type="transmembrane region" description="Helical" evidence="16">
    <location>
        <begin position="191"/>
        <end position="210"/>
    </location>
</feature>
<dbReference type="GO" id="GO:0016020">
    <property type="term" value="C:membrane"/>
    <property type="evidence" value="ECO:0007669"/>
    <property type="project" value="InterPro"/>
</dbReference>
<evidence type="ECO:0000256" key="2">
    <source>
        <dbReference type="ARBA" id="ARBA00004127"/>
    </source>
</evidence>
<dbReference type="GO" id="GO:0008654">
    <property type="term" value="P:phospholipid biosynthetic process"/>
    <property type="evidence" value="ECO:0007669"/>
    <property type="project" value="UniProtKB-KW"/>
</dbReference>
<comment type="similarity">
    <text evidence="3 15">Belongs to the CDP-alcohol phosphatidyltransferase class-I family.</text>
</comment>
<evidence type="ECO:0000256" key="4">
    <source>
        <dbReference type="ARBA" id="ARBA00013174"/>
    </source>
</evidence>
<evidence type="ECO:0000256" key="8">
    <source>
        <dbReference type="ARBA" id="ARBA00022692"/>
    </source>
</evidence>
<evidence type="ECO:0000256" key="15">
    <source>
        <dbReference type="RuleBase" id="RU003750"/>
    </source>
</evidence>
<dbReference type="GO" id="GO:0012505">
    <property type="term" value="C:endomembrane system"/>
    <property type="evidence" value="ECO:0007669"/>
    <property type="project" value="UniProtKB-SubCell"/>
</dbReference>
<evidence type="ECO:0000256" key="7">
    <source>
        <dbReference type="ARBA" id="ARBA00022679"/>
    </source>
</evidence>
<evidence type="ECO:0000256" key="14">
    <source>
        <dbReference type="ARBA" id="ARBA00032361"/>
    </source>
</evidence>
<gene>
    <name evidence="17" type="primary">pssA</name>
    <name evidence="17" type="ORF">ENV54_01040</name>
</gene>
<evidence type="ECO:0000256" key="16">
    <source>
        <dbReference type="SAM" id="Phobius"/>
    </source>
</evidence>
<dbReference type="GO" id="GO:0003882">
    <property type="term" value="F:CDP-diacylglycerol-serine O-phosphatidyltransferase activity"/>
    <property type="evidence" value="ECO:0007669"/>
    <property type="project" value="UniProtKB-EC"/>
</dbReference>
<dbReference type="InterPro" id="IPR004533">
    <property type="entry name" value="CDP-diaglyc--ser_O-PTrfase"/>
</dbReference>
<feature type="transmembrane region" description="Helical" evidence="16">
    <location>
        <begin position="42"/>
        <end position="63"/>
    </location>
</feature>
<protein>
    <recommendedName>
        <fullName evidence="5">CDP-diacylglycerol--serine O-phosphatidyltransferase</fullName>
        <ecNumber evidence="4">2.7.8.8</ecNumber>
    </recommendedName>
    <alternativeName>
        <fullName evidence="14">Phosphatidylserine synthase</fullName>
    </alternativeName>
</protein>
<organism evidence="17">
    <name type="scientific">Desulfomonile tiedjei</name>
    <dbReference type="NCBI Taxonomy" id="2358"/>
    <lineage>
        <taxon>Bacteria</taxon>
        <taxon>Pseudomonadati</taxon>
        <taxon>Thermodesulfobacteriota</taxon>
        <taxon>Desulfomonilia</taxon>
        <taxon>Desulfomonilales</taxon>
        <taxon>Desulfomonilaceae</taxon>
        <taxon>Desulfomonile</taxon>
    </lineage>
</organism>
<feature type="transmembrane region" description="Helical" evidence="16">
    <location>
        <begin position="131"/>
        <end position="152"/>
    </location>
</feature>
<sequence>MATKINREKRFFKNRRRSAEGYDANARLARNKMRIDKMKKGIFILPSLLTLSSIFLAFYAMIASIKGEFVLAGALILGAGFFDGIDGKVARLTKTTTRFGLELDSLADVISFGVAPAILVYNWALAPMAQIGWVSAFVFVACGALRLARFNVQSGNIDPKRFNGLPIPAAAAMLATTVLFCHKVGIEPASLGLAILIAMFVLSFLMVSSVKFHAFKDLAMVREKPFSSTVGFVLILALVAVAPLIVPFLLCLAYVVSGPIMTAKGMIQTRFSKKSAIEETASEDAPPATANSGQNIP</sequence>
<dbReference type="PROSITE" id="PS00379">
    <property type="entry name" value="CDP_ALCOHOL_P_TRANSF"/>
    <property type="match status" value="1"/>
</dbReference>
<evidence type="ECO:0000256" key="13">
    <source>
        <dbReference type="ARBA" id="ARBA00023264"/>
    </source>
</evidence>
<keyword evidence="7 15" id="KW-0808">Transferase</keyword>
<evidence type="ECO:0000256" key="9">
    <source>
        <dbReference type="ARBA" id="ARBA00022989"/>
    </source>
</evidence>
<feature type="transmembrane region" description="Helical" evidence="16">
    <location>
        <begin position="164"/>
        <end position="185"/>
    </location>
</feature>
<dbReference type="InterPro" id="IPR043130">
    <property type="entry name" value="CDP-OH_PTrfase_TM_dom"/>
</dbReference>
<dbReference type="Pfam" id="PF01066">
    <property type="entry name" value="CDP-OH_P_transf"/>
    <property type="match status" value="1"/>
</dbReference>
<evidence type="ECO:0000256" key="3">
    <source>
        <dbReference type="ARBA" id="ARBA00010441"/>
    </source>
</evidence>
<dbReference type="AlphaFoldDB" id="A0A7C4AQF1"/>
<reference evidence="17" key="1">
    <citation type="journal article" date="2020" name="mSystems">
        <title>Genome- and Community-Level Interaction Insights into Carbon Utilization and Element Cycling Functions of Hydrothermarchaeota in Hydrothermal Sediment.</title>
        <authorList>
            <person name="Zhou Z."/>
            <person name="Liu Y."/>
            <person name="Xu W."/>
            <person name="Pan J."/>
            <person name="Luo Z.H."/>
            <person name="Li M."/>
        </authorList>
    </citation>
    <scope>NUCLEOTIDE SEQUENCE [LARGE SCALE GENOMIC DNA]</scope>
    <source>
        <strain evidence="17">SpSt-769</strain>
    </source>
</reference>
<evidence type="ECO:0000256" key="1">
    <source>
        <dbReference type="ARBA" id="ARBA00000287"/>
    </source>
</evidence>
<keyword evidence="12" id="KW-0594">Phospholipid biosynthesis</keyword>
<keyword evidence="13" id="KW-1208">Phospholipid metabolism</keyword>
<name>A0A7C4AQF1_9BACT</name>
<evidence type="ECO:0000256" key="11">
    <source>
        <dbReference type="ARBA" id="ARBA00023136"/>
    </source>
</evidence>
<dbReference type="PANTHER" id="PTHR14269">
    <property type="entry name" value="CDP-DIACYLGLYCEROL--GLYCEROL-3-PHOSPHATE 3-PHOSPHATIDYLTRANSFERASE-RELATED"/>
    <property type="match status" value="1"/>
</dbReference>
<proteinExistence type="inferred from homology"/>
<evidence type="ECO:0000313" key="17">
    <source>
        <dbReference type="EMBL" id="HGH59863.1"/>
    </source>
</evidence>
<keyword evidence="9 16" id="KW-1133">Transmembrane helix</keyword>
<comment type="caution">
    <text evidence="17">The sequence shown here is derived from an EMBL/GenBank/DDBJ whole genome shotgun (WGS) entry which is preliminary data.</text>
</comment>
<evidence type="ECO:0000256" key="5">
    <source>
        <dbReference type="ARBA" id="ARBA00017171"/>
    </source>
</evidence>
<keyword evidence="6" id="KW-0444">Lipid biosynthesis</keyword>
<dbReference type="InterPro" id="IPR000462">
    <property type="entry name" value="CDP-OH_P_trans"/>
</dbReference>
<feature type="transmembrane region" description="Helical" evidence="16">
    <location>
        <begin position="106"/>
        <end position="125"/>
    </location>
</feature>
<keyword evidence="10" id="KW-0443">Lipid metabolism</keyword>
<evidence type="ECO:0000256" key="10">
    <source>
        <dbReference type="ARBA" id="ARBA00023098"/>
    </source>
</evidence>
<keyword evidence="11 16" id="KW-0472">Membrane</keyword>
<evidence type="ECO:0000256" key="6">
    <source>
        <dbReference type="ARBA" id="ARBA00022516"/>
    </source>
</evidence>
<comment type="catalytic activity">
    <reaction evidence="1">
        <text>a CDP-1,2-diacyl-sn-glycerol + L-serine = a 1,2-diacyl-sn-glycero-3-phospho-L-serine + CMP + H(+)</text>
        <dbReference type="Rhea" id="RHEA:16913"/>
        <dbReference type="ChEBI" id="CHEBI:15378"/>
        <dbReference type="ChEBI" id="CHEBI:33384"/>
        <dbReference type="ChEBI" id="CHEBI:57262"/>
        <dbReference type="ChEBI" id="CHEBI:58332"/>
        <dbReference type="ChEBI" id="CHEBI:60377"/>
        <dbReference type="EC" id="2.7.8.8"/>
    </reaction>
</comment>
<feature type="transmembrane region" description="Helical" evidence="16">
    <location>
        <begin position="231"/>
        <end position="256"/>
    </location>
</feature>
<dbReference type="InterPro" id="IPR048254">
    <property type="entry name" value="CDP_ALCOHOL_P_TRANSF_CS"/>
</dbReference>
<accession>A0A7C4AQF1</accession>
<dbReference type="EC" id="2.7.8.8" evidence="4"/>
<comment type="subcellular location">
    <subcellularLocation>
        <location evidence="2">Endomembrane system</location>
        <topology evidence="2">Multi-pass membrane protein</topology>
    </subcellularLocation>
</comment>
<keyword evidence="8 16" id="KW-0812">Transmembrane</keyword>
<dbReference type="NCBIfam" id="TIGR00473">
    <property type="entry name" value="pssA"/>
    <property type="match status" value="1"/>
</dbReference>
<dbReference type="EMBL" id="DTGT01000031">
    <property type="protein sequence ID" value="HGH59863.1"/>
    <property type="molecule type" value="Genomic_DNA"/>
</dbReference>